<keyword evidence="3" id="KW-0597">Phosphoprotein</keyword>
<dbReference type="GO" id="GO:0005886">
    <property type="term" value="C:plasma membrane"/>
    <property type="evidence" value="ECO:0007669"/>
    <property type="project" value="TreeGrafter"/>
</dbReference>
<dbReference type="InterPro" id="IPR036890">
    <property type="entry name" value="HATPase_C_sf"/>
</dbReference>
<dbReference type="Pfam" id="PF00512">
    <property type="entry name" value="HisKA"/>
    <property type="match status" value="1"/>
</dbReference>
<name>A0A1D8U0F2_9CYAN</name>
<dbReference type="CDD" id="cd00082">
    <property type="entry name" value="HisKA"/>
    <property type="match status" value="1"/>
</dbReference>
<evidence type="ECO:0000259" key="8">
    <source>
        <dbReference type="PROSITE" id="PS50109"/>
    </source>
</evidence>
<reference evidence="10" key="1">
    <citation type="submission" date="2016-10" db="EMBL/GenBank/DDBJ databases">
        <title>Comparative genomics uncovers the prolific and rare metabolic potential of the cyanobacterial genus Moorea.</title>
        <authorList>
            <person name="Leao T."/>
            <person name="Castelao G."/>
            <person name="Korobeynikov A."/>
            <person name="Monroe E.A."/>
            <person name="Podell S."/>
            <person name="Glukhov E."/>
            <person name="Allen E."/>
            <person name="Gerwick W.H."/>
            <person name="Gerwick L."/>
        </authorList>
    </citation>
    <scope>NUCLEOTIDE SEQUENCE [LARGE SCALE GENOMIC DNA]</scope>
    <source>
        <strain evidence="10">PAL-8-15-08-1</strain>
    </source>
</reference>
<dbReference type="GO" id="GO:0000155">
    <property type="term" value="F:phosphorelay sensor kinase activity"/>
    <property type="evidence" value="ECO:0007669"/>
    <property type="project" value="InterPro"/>
</dbReference>
<dbReference type="KEGG" id="mpro:BJP34_31590"/>
<evidence type="ECO:0000256" key="7">
    <source>
        <dbReference type="SAM" id="Coils"/>
    </source>
</evidence>
<dbReference type="SMART" id="SM00388">
    <property type="entry name" value="HisKA"/>
    <property type="match status" value="1"/>
</dbReference>
<dbReference type="InterPro" id="IPR036097">
    <property type="entry name" value="HisK_dim/P_sf"/>
</dbReference>
<evidence type="ECO:0000256" key="3">
    <source>
        <dbReference type="ARBA" id="ARBA00022553"/>
    </source>
</evidence>
<dbReference type="RefSeq" id="WP_070395761.1">
    <property type="nucleotide sequence ID" value="NZ_CP017599.1"/>
</dbReference>
<dbReference type="CDD" id="cd00075">
    <property type="entry name" value="HATPase"/>
    <property type="match status" value="1"/>
</dbReference>
<dbReference type="EC" id="2.7.13.3" evidence="2"/>
<protein>
    <recommendedName>
        <fullName evidence="2">histidine kinase</fullName>
        <ecNumber evidence="2">2.7.13.3</ecNumber>
    </recommendedName>
</protein>
<dbReference type="AlphaFoldDB" id="A0A1D8U0F2"/>
<dbReference type="Gene3D" id="1.10.287.130">
    <property type="match status" value="1"/>
</dbReference>
<dbReference type="InterPro" id="IPR000014">
    <property type="entry name" value="PAS"/>
</dbReference>
<dbReference type="OrthoDB" id="9773956at2"/>
<dbReference type="PANTHER" id="PTHR45453">
    <property type="entry name" value="PHOSPHATE REGULON SENSOR PROTEIN PHOR"/>
    <property type="match status" value="1"/>
</dbReference>
<proteinExistence type="predicted"/>
<dbReference type="PANTHER" id="PTHR45453:SF1">
    <property type="entry name" value="PHOSPHATE REGULON SENSOR PROTEIN PHOR"/>
    <property type="match status" value="1"/>
</dbReference>
<dbReference type="SMART" id="SM00387">
    <property type="entry name" value="HATPase_c"/>
    <property type="match status" value="1"/>
</dbReference>
<evidence type="ECO:0000256" key="6">
    <source>
        <dbReference type="ARBA" id="ARBA00023012"/>
    </source>
</evidence>
<dbReference type="PROSITE" id="PS50109">
    <property type="entry name" value="HIS_KIN"/>
    <property type="match status" value="1"/>
</dbReference>
<dbReference type="SUPFAM" id="SSF47384">
    <property type="entry name" value="Homodimeric domain of signal transducing histidine kinase"/>
    <property type="match status" value="1"/>
</dbReference>
<keyword evidence="4" id="KW-0808">Transferase</keyword>
<keyword evidence="7" id="KW-0175">Coiled coil</keyword>
<gene>
    <name evidence="9" type="ORF">BJP34_31590</name>
</gene>
<accession>A0A1D8U0F2</accession>
<evidence type="ECO:0000256" key="4">
    <source>
        <dbReference type="ARBA" id="ARBA00022679"/>
    </source>
</evidence>
<sequence>MIILAFLLGLALGIGLWLWQQHQLKRRLQQMLGTLQADGTSNSLSAVSRLRQAIARANHQREVMEQELQTWEELLQVAPLGYFLVDEENQLLWCNQQARQLLHIHDWESGEIRLLLEWVRSYELDQLIQTTRQQQQPGICEWVFHPSCLNGEAMGEMRSLYLKASSWPLPQKQVGVFLENQQPLVELAESRNQWFGDLAHELRTPLTSISLVAETLQSRLEPQESRWVQKMLAEVKRLIQLVEDWLEISKLKQDPTLHLNCQSIELKSLIFRVWQTLELLAQQKDLTLAYHGPNQLYLQADPSRLTQVFLNLFDNSIKHSPSQAAIRVEVNAISSQKAAVCDTWIQIKVIDAGDGFAESDLPRVFERLYRGDQSRTREQTNYSNGNPLPVRGGSGLGLSIVQQIIEAHGGSILATNHWETGGACIEIALPDTTKG</sequence>
<dbReference type="Pfam" id="PF13188">
    <property type="entry name" value="PAS_8"/>
    <property type="match status" value="1"/>
</dbReference>
<evidence type="ECO:0000313" key="9">
    <source>
        <dbReference type="EMBL" id="AOX03380.1"/>
    </source>
</evidence>
<dbReference type="InterPro" id="IPR003661">
    <property type="entry name" value="HisK_dim/P_dom"/>
</dbReference>
<dbReference type="EMBL" id="CP017599">
    <property type="protein sequence ID" value="AOX03380.1"/>
    <property type="molecule type" value="Genomic_DNA"/>
</dbReference>
<dbReference type="SUPFAM" id="SSF55874">
    <property type="entry name" value="ATPase domain of HSP90 chaperone/DNA topoisomerase II/histidine kinase"/>
    <property type="match status" value="1"/>
</dbReference>
<evidence type="ECO:0000256" key="2">
    <source>
        <dbReference type="ARBA" id="ARBA00012438"/>
    </source>
</evidence>
<dbReference type="InterPro" id="IPR003594">
    <property type="entry name" value="HATPase_dom"/>
</dbReference>
<dbReference type="Pfam" id="PF02518">
    <property type="entry name" value="HATPase_c"/>
    <property type="match status" value="1"/>
</dbReference>
<dbReference type="STRING" id="1458985.BJP34_31590"/>
<dbReference type="SMART" id="SM00091">
    <property type="entry name" value="PAS"/>
    <property type="match status" value="1"/>
</dbReference>
<dbReference type="InterPro" id="IPR005467">
    <property type="entry name" value="His_kinase_dom"/>
</dbReference>
<comment type="catalytic activity">
    <reaction evidence="1">
        <text>ATP + protein L-histidine = ADP + protein N-phospho-L-histidine.</text>
        <dbReference type="EC" id="2.7.13.3"/>
    </reaction>
</comment>
<dbReference type="InterPro" id="IPR050351">
    <property type="entry name" value="BphY/WalK/GraS-like"/>
</dbReference>
<dbReference type="InterPro" id="IPR004358">
    <property type="entry name" value="Sig_transdc_His_kin-like_C"/>
</dbReference>
<keyword evidence="6" id="KW-0902">Two-component regulatory system</keyword>
<dbReference type="Proteomes" id="UP000177870">
    <property type="component" value="Chromosome"/>
</dbReference>
<dbReference type="GO" id="GO:0004721">
    <property type="term" value="F:phosphoprotein phosphatase activity"/>
    <property type="evidence" value="ECO:0007669"/>
    <property type="project" value="TreeGrafter"/>
</dbReference>
<evidence type="ECO:0000256" key="1">
    <source>
        <dbReference type="ARBA" id="ARBA00000085"/>
    </source>
</evidence>
<dbReference type="PRINTS" id="PR00344">
    <property type="entry name" value="BCTRLSENSOR"/>
</dbReference>
<dbReference type="Gene3D" id="3.30.565.10">
    <property type="entry name" value="Histidine kinase-like ATPase, C-terminal domain"/>
    <property type="match status" value="1"/>
</dbReference>
<organism evidence="9 10">
    <name type="scientific">Moorena producens PAL-8-15-08-1</name>
    <dbReference type="NCBI Taxonomy" id="1458985"/>
    <lineage>
        <taxon>Bacteria</taxon>
        <taxon>Bacillati</taxon>
        <taxon>Cyanobacteriota</taxon>
        <taxon>Cyanophyceae</taxon>
        <taxon>Coleofasciculales</taxon>
        <taxon>Coleofasciculaceae</taxon>
        <taxon>Moorena</taxon>
    </lineage>
</organism>
<evidence type="ECO:0000313" key="10">
    <source>
        <dbReference type="Proteomes" id="UP000177870"/>
    </source>
</evidence>
<dbReference type="GO" id="GO:0016036">
    <property type="term" value="P:cellular response to phosphate starvation"/>
    <property type="evidence" value="ECO:0007669"/>
    <property type="project" value="TreeGrafter"/>
</dbReference>
<feature type="coiled-coil region" evidence="7">
    <location>
        <begin position="47"/>
        <end position="74"/>
    </location>
</feature>
<keyword evidence="5 9" id="KW-0418">Kinase</keyword>
<evidence type="ECO:0000256" key="5">
    <source>
        <dbReference type="ARBA" id="ARBA00022777"/>
    </source>
</evidence>
<feature type="domain" description="Histidine kinase" evidence="8">
    <location>
        <begin position="197"/>
        <end position="433"/>
    </location>
</feature>